<reference evidence="2 3" key="1">
    <citation type="submission" date="2015-03" db="EMBL/GenBank/DDBJ databases">
        <title>Genome assembly of Sandaracinus amylolyticus DSM 53668.</title>
        <authorList>
            <person name="Sharma G."/>
            <person name="Subramanian S."/>
        </authorList>
    </citation>
    <scope>NUCLEOTIDE SEQUENCE [LARGE SCALE GENOMIC DNA]</scope>
    <source>
        <strain evidence="2 3">DSM 53668</strain>
    </source>
</reference>
<keyword evidence="1" id="KW-0732">Signal</keyword>
<organism evidence="2 3">
    <name type="scientific">Sandaracinus amylolyticus</name>
    <dbReference type="NCBI Taxonomy" id="927083"/>
    <lineage>
        <taxon>Bacteria</taxon>
        <taxon>Pseudomonadati</taxon>
        <taxon>Myxococcota</taxon>
        <taxon>Polyangia</taxon>
        <taxon>Polyangiales</taxon>
        <taxon>Sandaracinaceae</taxon>
        <taxon>Sandaracinus</taxon>
    </lineage>
</organism>
<gene>
    <name evidence="2" type="ORF">DB32_001511</name>
</gene>
<dbReference type="Gene3D" id="2.120.10.30">
    <property type="entry name" value="TolB, C-terminal domain"/>
    <property type="match status" value="1"/>
</dbReference>
<dbReference type="RefSeq" id="WP_157068818.1">
    <property type="nucleotide sequence ID" value="NZ_CP011125.1"/>
</dbReference>
<dbReference type="InterPro" id="IPR011042">
    <property type="entry name" value="6-blade_b-propeller_TolB-like"/>
</dbReference>
<feature type="signal peptide" evidence="1">
    <location>
        <begin position="1"/>
        <end position="24"/>
    </location>
</feature>
<accession>A0A0F6W0I3</accession>
<dbReference type="Pfam" id="PF07676">
    <property type="entry name" value="PD40"/>
    <property type="match status" value="4"/>
</dbReference>
<dbReference type="AlphaFoldDB" id="A0A0F6W0I3"/>
<feature type="chain" id="PRO_5002511757" evidence="1">
    <location>
        <begin position="25"/>
        <end position="333"/>
    </location>
</feature>
<dbReference type="KEGG" id="samy:DB32_001511"/>
<evidence type="ECO:0000313" key="3">
    <source>
        <dbReference type="Proteomes" id="UP000034883"/>
    </source>
</evidence>
<evidence type="ECO:0000256" key="1">
    <source>
        <dbReference type="SAM" id="SignalP"/>
    </source>
</evidence>
<dbReference type="STRING" id="927083.DB32_001511"/>
<dbReference type="SUPFAM" id="SSF69304">
    <property type="entry name" value="Tricorn protease N-terminal domain"/>
    <property type="match status" value="1"/>
</dbReference>
<name>A0A0F6W0I3_9BACT</name>
<dbReference type="OrthoDB" id="9809364at2"/>
<protein>
    <submittedName>
        <fullName evidence="2">OmpA family protein</fullName>
    </submittedName>
</protein>
<proteinExistence type="predicted"/>
<dbReference type="InterPro" id="IPR011659">
    <property type="entry name" value="WD40"/>
</dbReference>
<evidence type="ECO:0000313" key="2">
    <source>
        <dbReference type="EMBL" id="AKF04362.1"/>
    </source>
</evidence>
<sequence>MQFARRSIGALTLVLVALATPACGRVGYQTSSDAASPAIDAAPPDATTSDASWIGIDAGPPVPEACRFGTPEWVGAVATSGQEHGPTITANRRVLCFASNRPGGVGRNDVYCIERAAASAPWGTVTAYPVVNSSADDVDPALTPDGWEMIYASDRAGGAGGLDLYHAEFDSRAYTFLPPTRIDALSTPDHEGGAEVAADGVTIYFTRRPIGGGPTRLYVTRRTGTGLTFDEPTEMAELASEHHDTEPTISADGRTLVWCSDRPVLGRASLSYNLWCAQHDGSAWGPPIFVDGAALDAGDPCSPEFASDGSLFFTSGVLPGASGLDVFRAPPAR</sequence>
<dbReference type="Proteomes" id="UP000034883">
    <property type="component" value="Chromosome"/>
</dbReference>
<keyword evidence="3" id="KW-1185">Reference proteome</keyword>
<dbReference type="EMBL" id="CP011125">
    <property type="protein sequence ID" value="AKF04362.1"/>
    <property type="molecule type" value="Genomic_DNA"/>
</dbReference>